<dbReference type="AlphaFoldDB" id="A0A2I6S9K1"/>
<proteinExistence type="predicted"/>
<keyword evidence="1" id="KW-0175">Coiled coil</keyword>
<evidence type="ECO:0000313" key="3">
    <source>
        <dbReference type="EMBL" id="AUN95932.1"/>
    </source>
</evidence>
<evidence type="ECO:0000313" key="4">
    <source>
        <dbReference type="Proteomes" id="UP000242205"/>
    </source>
</evidence>
<feature type="chain" id="PRO_5014366971" description="DUF4124 domain-containing protein" evidence="2">
    <location>
        <begin position="25"/>
        <end position="211"/>
    </location>
</feature>
<feature type="signal peptide" evidence="2">
    <location>
        <begin position="1"/>
        <end position="24"/>
    </location>
</feature>
<evidence type="ECO:0008006" key="5">
    <source>
        <dbReference type="Google" id="ProtNLM"/>
    </source>
</evidence>
<organism evidence="3 4">
    <name type="scientific">Pseudazoarcus pumilus</name>
    <dbReference type="NCBI Taxonomy" id="2067960"/>
    <lineage>
        <taxon>Bacteria</taxon>
        <taxon>Pseudomonadati</taxon>
        <taxon>Pseudomonadota</taxon>
        <taxon>Betaproteobacteria</taxon>
        <taxon>Rhodocyclales</taxon>
        <taxon>Zoogloeaceae</taxon>
        <taxon>Pseudazoarcus</taxon>
    </lineage>
</organism>
<name>A0A2I6S9K1_9RHOO</name>
<feature type="coiled-coil region" evidence="1">
    <location>
        <begin position="79"/>
        <end position="200"/>
    </location>
</feature>
<evidence type="ECO:0000256" key="1">
    <source>
        <dbReference type="SAM" id="Coils"/>
    </source>
</evidence>
<accession>A0A2I6S9K1</accession>
<sequence>MAWIWLPSLTVAAAAAFLPAPAEAQAGRVIFCCEDAQEQSICADTLPPACYGRAYREISPRGLVVRHVAAPLTVEEQARLEAENRRRARQEALERQQRNMDNALLETYRGLNDIDMREALALEDVERSIADIHERRRGLMAERRALEEEIAALPADQDVEPLNRSLRAVDSELRSYQRLLEAKQAERESIQARYAADRRRYAELIAERAQR</sequence>
<dbReference type="Proteomes" id="UP000242205">
    <property type="component" value="Chromosome"/>
</dbReference>
<dbReference type="RefSeq" id="WP_102247977.1">
    <property type="nucleotide sequence ID" value="NZ_CP025682.1"/>
</dbReference>
<reference evidence="3 4" key="1">
    <citation type="submission" date="2018-01" db="EMBL/GenBank/DDBJ databases">
        <authorList>
            <person name="Fu G.-Y."/>
        </authorList>
    </citation>
    <scope>NUCLEOTIDE SEQUENCE [LARGE SCALE GENOMIC DNA]</scope>
    <source>
        <strain evidence="3 4">SY39</strain>
    </source>
</reference>
<dbReference type="EMBL" id="CP025682">
    <property type="protein sequence ID" value="AUN95932.1"/>
    <property type="molecule type" value="Genomic_DNA"/>
</dbReference>
<keyword evidence="4" id="KW-1185">Reference proteome</keyword>
<dbReference type="KEGG" id="atw:C0099_13905"/>
<evidence type="ECO:0000256" key="2">
    <source>
        <dbReference type="SAM" id="SignalP"/>
    </source>
</evidence>
<dbReference type="OrthoDB" id="5298412at2"/>
<protein>
    <recommendedName>
        <fullName evidence="5">DUF4124 domain-containing protein</fullName>
    </recommendedName>
</protein>
<keyword evidence="2" id="KW-0732">Signal</keyword>
<gene>
    <name evidence="3" type="ORF">C0099_13905</name>
</gene>